<name>A0A9P0CMX2_9CUCU</name>
<sequence length="125" mass="13912">MESPSPTTCNMYICNNNLFNRPRLSIDTVDGFSKTSLKRPGQAVKVITDSKIIDKEVRKEDKTLTVSKSFSHFNQIEDKVEGGGGVKRADSIASLKECKSCDENLIKFIFTKHGIQVISDVETIV</sequence>
<accession>A0A9P0CMX2</accession>
<protein>
    <submittedName>
        <fullName evidence="1">Uncharacterized protein</fullName>
    </submittedName>
</protein>
<evidence type="ECO:0000313" key="1">
    <source>
        <dbReference type="EMBL" id="CAH1102555.1"/>
    </source>
</evidence>
<organism evidence="1 2">
    <name type="scientific">Psylliodes chrysocephalus</name>
    <dbReference type="NCBI Taxonomy" id="3402493"/>
    <lineage>
        <taxon>Eukaryota</taxon>
        <taxon>Metazoa</taxon>
        <taxon>Ecdysozoa</taxon>
        <taxon>Arthropoda</taxon>
        <taxon>Hexapoda</taxon>
        <taxon>Insecta</taxon>
        <taxon>Pterygota</taxon>
        <taxon>Neoptera</taxon>
        <taxon>Endopterygota</taxon>
        <taxon>Coleoptera</taxon>
        <taxon>Polyphaga</taxon>
        <taxon>Cucujiformia</taxon>
        <taxon>Chrysomeloidea</taxon>
        <taxon>Chrysomelidae</taxon>
        <taxon>Galerucinae</taxon>
        <taxon>Alticini</taxon>
        <taxon>Psylliodes</taxon>
    </lineage>
</organism>
<dbReference type="Proteomes" id="UP001153636">
    <property type="component" value="Chromosome 13"/>
</dbReference>
<proteinExistence type="predicted"/>
<dbReference type="AlphaFoldDB" id="A0A9P0CMX2"/>
<dbReference type="OrthoDB" id="6681032at2759"/>
<reference evidence="1" key="1">
    <citation type="submission" date="2022-01" db="EMBL/GenBank/DDBJ databases">
        <authorList>
            <person name="King R."/>
        </authorList>
    </citation>
    <scope>NUCLEOTIDE SEQUENCE</scope>
</reference>
<gene>
    <name evidence="1" type="ORF">PSYICH_LOCUS4023</name>
</gene>
<keyword evidence="2" id="KW-1185">Reference proteome</keyword>
<dbReference type="EMBL" id="OV651825">
    <property type="protein sequence ID" value="CAH1102555.1"/>
    <property type="molecule type" value="Genomic_DNA"/>
</dbReference>
<evidence type="ECO:0000313" key="2">
    <source>
        <dbReference type="Proteomes" id="UP001153636"/>
    </source>
</evidence>